<dbReference type="AlphaFoldDB" id="A0A1I1A1X3"/>
<dbReference type="EMBL" id="FOJY01000020">
    <property type="protein sequence ID" value="SFB31989.1"/>
    <property type="molecule type" value="Genomic_DNA"/>
</dbReference>
<evidence type="ECO:0000256" key="1">
    <source>
        <dbReference type="ARBA" id="ARBA00022818"/>
    </source>
</evidence>
<dbReference type="Gene3D" id="3.20.70.20">
    <property type="match status" value="1"/>
</dbReference>
<dbReference type="Proteomes" id="UP000198838">
    <property type="component" value="Unassembled WGS sequence"/>
</dbReference>
<dbReference type="PROSITE" id="PS51554">
    <property type="entry name" value="PFL"/>
    <property type="match status" value="1"/>
</dbReference>
<evidence type="ECO:0000313" key="6">
    <source>
        <dbReference type="EMBL" id="SFB31989.1"/>
    </source>
</evidence>
<accession>A0A1I1A1X3</accession>
<dbReference type="InterPro" id="IPR004184">
    <property type="entry name" value="PFL_dom"/>
</dbReference>
<dbReference type="InterPro" id="IPR001150">
    <property type="entry name" value="Gly_radical"/>
</dbReference>
<dbReference type="PANTHER" id="PTHR43641">
    <property type="entry name" value="FORMATE ACETYLTRANSFERASE 3-RELATED"/>
    <property type="match status" value="1"/>
</dbReference>
<evidence type="ECO:0000256" key="3">
    <source>
        <dbReference type="PROSITE-ProRule" id="PRU00493"/>
    </source>
</evidence>
<dbReference type="PROSITE" id="PS51149">
    <property type="entry name" value="GLY_RADICAL_2"/>
    <property type="match status" value="1"/>
</dbReference>
<proteinExistence type="predicted"/>
<dbReference type="GO" id="GO:0005829">
    <property type="term" value="C:cytosol"/>
    <property type="evidence" value="ECO:0007669"/>
    <property type="project" value="TreeGrafter"/>
</dbReference>
<reference evidence="6 7" key="1">
    <citation type="submission" date="2016-10" db="EMBL/GenBank/DDBJ databases">
        <authorList>
            <person name="de Groot N.N."/>
        </authorList>
    </citation>
    <scope>NUCLEOTIDE SEQUENCE [LARGE SCALE GENOMIC DNA]</scope>
    <source>
        <strain evidence="6 7">DSM 5522</strain>
    </source>
</reference>
<keyword evidence="7" id="KW-1185">Reference proteome</keyword>
<keyword evidence="1 3" id="KW-0556">Organic radical</keyword>
<evidence type="ECO:0000259" key="5">
    <source>
        <dbReference type="PROSITE" id="PS51554"/>
    </source>
</evidence>
<dbReference type="NCBIfam" id="NF033715">
    <property type="entry name" value="glycyl_HPDL_Lrg"/>
    <property type="match status" value="1"/>
</dbReference>
<evidence type="ECO:0000313" key="7">
    <source>
        <dbReference type="Proteomes" id="UP000198838"/>
    </source>
</evidence>
<dbReference type="PANTHER" id="PTHR43641:SF2">
    <property type="entry name" value="DEHYDRATASE YBIW-RELATED"/>
    <property type="match status" value="1"/>
</dbReference>
<dbReference type="Pfam" id="PF02901">
    <property type="entry name" value="PFL-like"/>
    <property type="match status" value="1"/>
</dbReference>
<dbReference type="OrthoDB" id="9803969at2"/>
<name>A0A1I1A1X3_9FIRM</name>
<dbReference type="GO" id="GO:0016829">
    <property type="term" value="F:lyase activity"/>
    <property type="evidence" value="ECO:0007669"/>
    <property type="project" value="UniProtKB-KW"/>
</dbReference>
<protein>
    <submittedName>
        <fullName evidence="6">4-hydroxyphenylacetate decarboxylase large subunit</fullName>
    </submittedName>
</protein>
<evidence type="ECO:0000259" key="4">
    <source>
        <dbReference type="PROSITE" id="PS51149"/>
    </source>
</evidence>
<feature type="domain" description="PFL" evidence="5">
    <location>
        <begin position="22"/>
        <end position="749"/>
    </location>
</feature>
<organism evidence="6 7">
    <name type="scientific">Acetitomaculum ruminis DSM 5522</name>
    <dbReference type="NCBI Taxonomy" id="1120918"/>
    <lineage>
        <taxon>Bacteria</taxon>
        <taxon>Bacillati</taxon>
        <taxon>Bacillota</taxon>
        <taxon>Clostridia</taxon>
        <taxon>Lachnospirales</taxon>
        <taxon>Lachnospiraceae</taxon>
        <taxon>Acetitomaculum</taxon>
    </lineage>
</organism>
<keyword evidence="2" id="KW-0456">Lyase</keyword>
<feature type="domain" description="Glycine radical" evidence="4">
    <location>
        <begin position="757"/>
        <end position="877"/>
    </location>
</feature>
<dbReference type="STRING" id="1120918.SAMN05216249_12020"/>
<feature type="modified residue" description="Glycine radical" evidence="3">
    <location>
        <position position="852"/>
    </location>
</feature>
<dbReference type="SUPFAM" id="SSF51998">
    <property type="entry name" value="PFL-like glycyl radical enzymes"/>
    <property type="match status" value="1"/>
</dbReference>
<gene>
    <name evidence="6" type="ORF">SAMN05216249_12020</name>
</gene>
<dbReference type="InterPro" id="IPR051215">
    <property type="entry name" value="GRE"/>
</dbReference>
<evidence type="ECO:0000256" key="2">
    <source>
        <dbReference type="ARBA" id="ARBA00023239"/>
    </source>
</evidence>
<dbReference type="RefSeq" id="WP_092874057.1">
    <property type="nucleotide sequence ID" value="NZ_FOJY01000020.1"/>
</dbReference>
<sequence>MEIVKEKKIDYVQREIKNETDPEVKKLLDLYYSALSSIDTEFSYWYTRRWDELDGNVLTIRRGEALKAAFSHLTPNIYPGEKLVMQKAYYYRGSFPMQWVSLRFLLDNQEKKAASGGKNVMATGGGNVTKDFDNVLSIAGKFGLRKEEKTAMDKITKSWVGRSVEDIIKDNQTALYDYDFKRKLMDARISFDDAGYTFVQGRETMNLYYPLQYGLKNLMELISKRKDEVAGLCGGDGVSGMDRFYYYQAVLSVLEGIQNWILNYAKLAKKLADKEKNKKNKKNYQEVADILNHIAYKKPETFRQALQLFHTLHIAALNEDPICGVSPGRMGQILYPWFEQDIEKGIITEEEVIELFEMHRVKLTCVDIFASENLVGGANSGNTYNNLSLGGLKKDGTQATNRLEYLILEAGIRCATPQPTLTCLYDEKLPEDFLLKCIECNKSGVGYPAWINNQNSQQILLKQFGSEGMTVKDARAAAIGGCLAVAPGCFNEIDLNGKKYEIPGGAGLTTLGGALAIALPKILEAVLFNGIDARTGDRIYEAHNSPLDSYEELFEQFKNYYTQTITTILKHSNFQMDITRKNNMSIINSFMKPDCLKKGLHNGQKGYRYNSTLMVIGSGTITMVNSLAAIKKIVYDTKKYTLEELKDALLNNFGYIEAEKTGNFSINEQKKKENISKYDDIHQACLEAEKYGNANKYVDEILKEYEDWMCEKVTSFESLYGEKFFPGQFVTGHHGPHGAITIASADGRLSGTTYSDASMSAYPGTDKNGPYAIFTSATVWDHSNSQSSQLNIKLHPTAVAGLTGSKKMLSLTRSYLRKGGQHIQYNVVDSNCLRDAQAHPEEYRDLLVRVSGFTQYWCELSKPIQDEVIARTDYEGVS</sequence>
<dbReference type="Pfam" id="PF01228">
    <property type="entry name" value="Gly_radical"/>
    <property type="match status" value="1"/>
</dbReference>